<comment type="similarity">
    <text evidence="1 8">Belongs to the MsrA Met sulfoxide reductase family.</text>
</comment>
<dbReference type="PROSITE" id="PS51790">
    <property type="entry name" value="MSRB"/>
    <property type="match status" value="1"/>
</dbReference>
<name>A0A1H9T232_9BACI</name>
<dbReference type="GO" id="GO:0033743">
    <property type="term" value="F:peptide-methionine (R)-S-oxide reductase activity"/>
    <property type="evidence" value="ECO:0007669"/>
    <property type="project" value="UniProtKB-EC"/>
</dbReference>
<evidence type="ECO:0000256" key="8">
    <source>
        <dbReference type="HAMAP-Rule" id="MF_01401"/>
    </source>
</evidence>
<evidence type="ECO:0000256" key="5">
    <source>
        <dbReference type="ARBA" id="ARBA00047806"/>
    </source>
</evidence>
<feature type="active site" evidence="8">
    <location>
        <position position="58"/>
    </location>
</feature>
<proteinExistence type="inferred from homology"/>
<evidence type="ECO:0000313" key="11">
    <source>
        <dbReference type="EMBL" id="SER91137.1"/>
    </source>
</evidence>
<keyword evidence="9" id="KW-0812">Transmembrane</keyword>
<dbReference type="NCBIfam" id="TIGR00357">
    <property type="entry name" value="peptide-methionine (R)-S-oxide reductase MsrB"/>
    <property type="match status" value="1"/>
</dbReference>
<dbReference type="SUPFAM" id="SSF51316">
    <property type="entry name" value="Mss4-like"/>
    <property type="match status" value="1"/>
</dbReference>
<keyword evidence="9" id="KW-0472">Membrane</keyword>
<keyword evidence="12" id="KW-1185">Reference proteome</keyword>
<feature type="transmembrane region" description="Helical" evidence="9">
    <location>
        <begin position="6"/>
        <end position="23"/>
    </location>
</feature>
<dbReference type="InterPro" id="IPR002579">
    <property type="entry name" value="Met_Sox_Rdtase_MsrB_dom"/>
</dbReference>
<evidence type="ECO:0000256" key="4">
    <source>
        <dbReference type="ARBA" id="ARBA00023268"/>
    </source>
</evidence>
<dbReference type="AlphaFoldDB" id="A0A1H9T232"/>
<protein>
    <recommendedName>
        <fullName evidence="8">Peptide methionine sulfoxide reductase MsrA</fullName>
        <shortName evidence="8">Protein-methionine-S-oxide reductase</shortName>
        <ecNumber evidence="8">1.8.4.11</ecNumber>
    </recommendedName>
    <alternativeName>
        <fullName evidence="8">Peptide-methionine (S)-S-oxide reductase</fullName>
        <shortName evidence="8">Peptide Met(O) reductase</shortName>
    </alternativeName>
</protein>
<dbReference type="Pfam" id="PF01641">
    <property type="entry name" value="SelR"/>
    <property type="match status" value="1"/>
</dbReference>
<evidence type="ECO:0000256" key="6">
    <source>
        <dbReference type="ARBA" id="ARBA00048488"/>
    </source>
</evidence>
<dbReference type="Proteomes" id="UP000199318">
    <property type="component" value="Unassembled WGS sequence"/>
</dbReference>
<dbReference type="SUPFAM" id="SSF55068">
    <property type="entry name" value="Peptide methionine sulfoxide reductase"/>
    <property type="match status" value="1"/>
</dbReference>
<dbReference type="InterPro" id="IPR036509">
    <property type="entry name" value="Met_Sox_Rdtase_MsrA_sf"/>
</dbReference>
<keyword evidence="4" id="KW-0511">Multifunctional enzyme</keyword>
<evidence type="ECO:0000256" key="1">
    <source>
        <dbReference type="ARBA" id="ARBA00005591"/>
    </source>
</evidence>
<dbReference type="HAMAP" id="MF_01401">
    <property type="entry name" value="MsrA"/>
    <property type="match status" value="1"/>
</dbReference>
<dbReference type="Gene3D" id="2.170.150.20">
    <property type="entry name" value="Peptide methionine sulfoxide reductase"/>
    <property type="match status" value="1"/>
</dbReference>
<dbReference type="InterPro" id="IPR002569">
    <property type="entry name" value="Met_Sox_Rdtase_MsrA_dom"/>
</dbReference>
<sequence length="375" mass="42127">MNTKRWLYGVMALVVLAGGWFLYQSMMGSDYDDVVATERAEAEADADELAYATFAGGCFWCMEPPFDGEVGVVDVVSGYTGGEEEDPTYEEVAGKETGHQEAVQITYDPDEISYEDLLQIYWRQIDPTDDGGQFVDRGEPYLSAIFYHNEAQKQAAESSLAEMDESGRFDSEIVTSIEAYDTFYMAEDNHQNYAKENPIRYQFYRGSSGRDDYLDDVWGDERDYEVTSDSPFAVEDKDAAVADLTDIQYEVTQEDGTEPAYENAYHNNREDGIYVDIVSGEPLFSTEDQYDSGTGWPSFTKPLERVNITYAEDSGLLGTRVEVRSKHAGSHLGHVFQDGPEPTGLRYCMNSAAMEFIPADELEDSAYEEYAGDFD</sequence>
<comment type="similarity">
    <text evidence="2">Belongs to the MsrB Met sulfoxide reductase family.</text>
</comment>
<dbReference type="GO" id="GO:0033744">
    <property type="term" value="F:L-methionine:thioredoxin-disulfide S-oxidoreductase activity"/>
    <property type="evidence" value="ECO:0007669"/>
    <property type="project" value="RHEA"/>
</dbReference>
<accession>A0A1H9T232</accession>
<keyword evidence="9" id="KW-1133">Transmembrane helix</keyword>
<evidence type="ECO:0000313" key="12">
    <source>
        <dbReference type="Proteomes" id="UP000199318"/>
    </source>
</evidence>
<dbReference type="Pfam" id="PF01625">
    <property type="entry name" value="PMSR"/>
    <property type="match status" value="1"/>
</dbReference>
<keyword evidence="3 8" id="KW-0560">Oxidoreductase</keyword>
<dbReference type="GO" id="GO:0008113">
    <property type="term" value="F:peptide-methionine (S)-S-oxide reductase activity"/>
    <property type="evidence" value="ECO:0007669"/>
    <property type="project" value="UniProtKB-UniRule"/>
</dbReference>
<dbReference type="PANTHER" id="PTHR43774:SF1">
    <property type="entry name" value="PEPTIDE METHIONINE SULFOXIDE REDUCTASE MSRA 2"/>
    <property type="match status" value="1"/>
</dbReference>
<dbReference type="OrthoDB" id="4174719at2"/>
<dbReference type="RefSeq" id="WP_093072613.1">
    <property type="nucleotide sequence ID" value="NZ_FOGV01000008.1"/>
</dbReference>
<dbReference type="NCBIfam" id="TIGR00401">
    <property type="entry name" value="msrA"/>
    <property type="match status" value="1"/>
</dbReference>
<feature type="domain" description="MsrB" evidence="10">
    <location>
        <begin position="237"/>
        <end position="359"/>
    </location>
</feature>
<evidence type="ECO:0000256" key="2">
    <source>
        <dbReference type="ARBA" id="ARBA00007174"/>
    </source>
</evidence>
<dbReference type="InterPro" id="IPR011057">
    <property type="entry name" value="Mss4-like_sf"/>
</dbReference>
<evidence type="ECO:0000259" key="10">
    <source>
        <dbReference type="PROSITE" id="PS51790"/>
    </source>
</evidence>
<evidence type="ECO:0000256" key="3">
    <source>
        <dbReference type="ARBA" id="ARBA00023002"/>
    </source>
</evidence>
<gene>
    <name evidence="8" type="primary">msrA</name>
    <name evidence="11" type="ORF">SAMN05444126_108103</name>
</gene>
<dbReference type="PANTHER" id="PTHR43774">
    <property type="entry name" value="PEPTIDE METHIONINE SULFOXIDE REDUCTASE"/>
    <property type="match status" value="1"/>
</dbReference>
<dbReference type="EC" id="1.8.4.11" evidence="8"/>
<comment type="function">
    <text evidence="8">Has an important function as a repair enzyme for proteins that have been inactivated by oxidation. Catalyzes the reversible oxidation-reduction of methionine sulfoxide in proteins to methionine.</text>
</comment>
<dbReference type="EMBL" id="FOGV01000008">
    <property type="protein sequence ID" value="SER91137.1"/>
    <property type="molecule type" value="Genomic_DNA"/>
</dbReference>
<evidence type="ECO:0000256" key="7">
    <source>
        <dbReference type="ARBA" id="ARBA00048782"/>
    </source>
</evidence>
<reference evidence="12" key="1">
    <citation type="submission" date="2016-10" db="EMBL/GenBank/DDBJ databases">
        <authorList>
            <person name="de Groot N.N."/>
        </authorList>
    </citation>
    <scope>NUCLEOTIDE SEQUENCE [LARGE SCALE GENOMIC DNA]</scope>
    <source>
        <strain evidence="12">10nlg</strain>
    </source>
</reference>
<dbReference type="FunFam" id="2.170.150.20:FF:000003">
    <property type="entry name" value="Peptide methionine sulfoxide reductase MsrB"/>
    <property type="match status" value="1"/>
</dbReference>
<dbReference type="STRING" id="1464123.SAMN05444126_108103"/>
<comment type="catalytic activity">
    <reaction evidence="6">
        <text>L-methionyl-[protein] + [thioredoxin]-disulfide + H2O = L-methionyl-(R)-S-oxide-[protein] + [thioredoxin]-dithiol</text>
        <dbReference type="Rhea" id="RHEA:24164"/>
        <dbReference type="Rhea" id="RHEA-COMP:10698"/>
        <dbReference type="Rhea" id="RHEA-COMP:10700"/>
        <dbReference type="Rhea" id="RHEA-COMP:12313"/>
        <dbReference type="Rhea" id="RHEA-COMP:12314"/>
        <dbReference type="ChEBI" id="CHEBI:15377"/>
        <dbReference type="ChEBI" id="CHEBI:16044"/>
        <dbReference type="ChEBI" id="CHEBI:29950"/>
        <dbReference type="ChEBI" id="CHEBI:45764"/>
        <dbReference type="ChEBI" id="CHEBI:50058"/>
        <dbReference type="EC" id="1.8.4.12"/>
    </reaction>
</comment>
<evidence type="ECO:0000256" key="9">
    <source>
        <dbReference type="SAM" id="Phobius"/>
    </source>
</evidence>
<dbReference type="Gene3D" id="3.30.1060.10">
    <property type="entry name" value="Peptide methionine sulphoxide reductase MsrA"/>
    <property type="match status" value="1"/>
</dbReference>
<comment type="caution">
    <text evidence="11">The sequence shown here is derived from an EMBL/GenBank/DDBJ whole genome shotgun (WGS) entry which is preliminary data.</text>
</comment>
<organism evidence="11 12">
    <name type="scientific">Salisediminibacterium halotolerans</name>
    <dbReference type="NCBI Taxonomy" id="517425"/>
    <lineage>
        <taxon>Bacteria</taxon>
        <taxon>Bacillati</taxon>
        <taxon>Bacillota</taxon>
        <taxon>Bacilli</taxon>
        <taxon>Bacillales</taxon>
        <taxon>Bacillaceae</taxon>
        <taxon>Salisediminibacterium</taxon>
    </lineage>
</organism>
<comment type="catalytic activity">
    <reaction evidence="7 8">
        <text>[thioredoxin]-disulfide + L-methionine + H2O = L-methionine (S)-S-oxide + [thioredoxin]-dithiol</text>
        <dbReference type="Rhea" id="RHEA:19993"/>
        <dbReference type="Rhea" id="RHEA-COMP:10698"/>
        <dbReference type="Rhea" id="RHEA-COMP:10700"/>
        <dbReference type="ChEBI" id="CHEBI:15377"/>
        <dbReference type="ChEBI" id="CHEBI:29950"/>
        <dbReference type="ChEBI" id="CHEBI:50058"/>
        <dbReference type="ChEBI" id="CHEBI:57844"/>
        <dbReference type="ChEBI" id="CHEBI:58772"/>
        <dbReference type="EC" id="1.8.4.11"/>
    </reaction>
</comment>
<comment type="catalytic activity">
    <reaction evidence="5 8">
        <text>L-methionyl-[protein] + [thioredoxin]-disulfide + H2O = L-methionyl-(S)-S-oxide-[protein] + [thioredoxin]-dithiol</text>
        <dbReference type="Rhea" id="RHEA:14217"/>
        <dbReference type="Rhea" id="RHEA-COMP:10698"/>
        <dbReference type="Rhea" id="RHEA-COMP:10700"/>
        <dbReference type="Rhea" id="RHEA-COMP:12313"/>
        <dbReference type="Rhea" id="RHEA-COMP:12315"/>
        <dbReference type="ChEBI" id="CHEBI:15377"/>
        <dbReference type="ChEBI" id="CHEBI:16044"/>
        <dbReference type="ChEBI" id="CHEBI:29950"/>
        <dbReference type="ChEBI" id="CHEBI:44120"/>
        <dbReference type="ChEBI" id="CHEBI:50058"/>
        <dbReference type="EC" id="1.8.4.11"/>
    </reaction>
</comment>